<reference evidence="2 3" key="1">
    <citation type="submission" date="2020-08" db="EMBL/GenBank/DDBJ databases">
        <title>Genomic Encyclopedia of Type Strains, Phase IV (KMG-IV): sequencing the most valuable type-strain genomes for metagenomic binning, comparative biology and taxonomic classification.</title>
        <authorList>
            <person name="Goeker M."/>
        </authorList>
    </citation>
    <scope>NUCLEOTIDE SEQUENCE [LARGE SCALE GENOMIC DNA]</scope>
    <source>
        <strain evidence="2 3">DSM 102234</strain>
    </source>
</reference>
<evidence type="ECO:0000313" key="3">
    <source>
        <dbReference type="Proteomes" id="UP000530268"/>
    </source>
</evidence>
<feature type="region of interest" description="Disordered" evidence="1">
    <location>
        <begin position="1"/>
        <end position="22"/>
    </location>
</feature>
<organism evidence="2 3">
    <name type="scientific">Sulfitobacter undariae</name>
    <dbReference type="NCBI Taxonomy" id="1563671"/>
    <lineage>
        <taxon>Bacteria</taxon>
        <taxon>Pseudomonadati</taxon>
        <taxon>Pseudomonadota</taxon>
        <taxon>Alphaproteobacteria</taxon>
        <taxon>Rhodobacterales</taxon>
        <taxon>Roseobacteraceae</taxon>
        <taxon>Sulfitobacter</taxon>
    </lineage>
</organism>
<sequence>MQRPETHFKPSAPTQKRSTPMPVSSIELLSIDLTNGQPLPEWAVEYSNTFTGASV</sequence>
<evidence type="ECO:0000256" key="1">
    <source>
        <dbReference type="SAM" id="MobiDB-lite"/>
    </source>
</evidence>
<protein>
    <submittedName>
        <fullName evidence="2">Uncharacterized protein</fullName>
    </submittedName>
</protein>
<keyword evidence="3" id="KW-1185">Reference proteome</keyword>
<proteinExistence type="predicted"/>
<gene>
    <name evidence="2" type="ORF">GGR95_000431</name>
</gene>
<dbReference type="AlphaFoldDB" id="A0A7W6E143"/>
<evidence type="ECO:0000313" key="2">
    <source>
        <dbReference type="EMBL" id="MBB3992812.1"/>
    </source>
</evidence>
<feature type="compositionally biased region" description="Polar residues" evidence="1">
    <location>
        <begin position="12"/>
        <end position="22"/>
    </location>
</feature>
<accession>A0A7W6E143</accession>
<dbReference type="EMBL" id="JACIEI010000001">
    <property type="protein sequence ID" value="MBB3992812.1"/>
    <property type="molecule type" value="Genomic_DNA"/>
</dbReference>
<dbReference type="Proteomes" id="UP000530268">
    <property type="component" value="Unassembled WGS sequence"/>
</dbReference>
<name>A0A7W6E143_9RHOB</name>
<comment type="caution">
    <text evidence="2">The sequence shown here is derived from an EMBL/GenBank/DDBJ whole genome shotgun (WGS) entry which is preliminary data.</text>
</comment>